<dbReference type="AlphaFoldDB" id="A0A841GXH2"/>
<organism evidence="1 2">
    <name type="scientific">Longimicrobium terrae</name>
    <dbReference type="NCBI Taxonomy" id="1639882"/>
    <lineage>
        <taxon>Bacteria</taxon>
        <taxon>Pseudomonadati</taxon>
        <taxon>Gemmatimonadota</taxon>
        <taxon>Longimicrobiia</taxon>
        <taxon>Longimicrobiales</taxon>
        <taxon>Longimicrobiaceae</taxon>
        <taxon>Longimicrobium</taxon>
    </lineage>
</organism>
<reference evidence="1 2" key="1">
    <citation type="submission" date="2020-08" db="EMBL/GenBank/DDBJ databases">
        <title>Genomic Encyclopedia of Type Strains, Phase IV (KMG-IV): sequencing the most valuable type-strain genomes for metagenomic binning, comparative biology and taxonomic classification.</title>
        <authorList>
            <person name="Goeker M."/>
        </authorList>
    </citation>
    <scope>NUCLEOTIDE SEQUENCE [LARGE SCALE GENOMIC DNA]</scope>
    <source>
        <strain evidence="1 2">DSM 29007</strain>
    </source>
</reference>
<dbReference type="RefSeq" id="WP_170035788.1">
    <property type="nucleotide sequence ID" value="NZ_JABDTL010000001.1"/>
</dbReference>
<protein>
    <submittedName>
        <fullName evidence="1">Uncharacterized protein</fullName>
    </submittedName>
</protein>
<dbReference type="Proteomes" id="UP000582837">
    <property type="component" value="Unassembled WGS sequence"/>
</dbReference>
<keyword evidence="2" id="KW-1185">Reference proteome</keyword>
<accession>A0A841GXH2</accession>
<name>A0A841GXH2_9BACT</name>
<proteinExistence type="predicted"/>
<dbReference type="EMBL" id="JACHIA010000004">
    <property type="protein sequence ID" value="MBB6070406.1"/>
    <property type="molecule type" value="Genomic_DNA"/>
</dbReference>
<evidence type="ECO:0000313" key="2">
    <source>
        <dbReference type="Proteomes" id="UP000582837"/>
    </source>
</evidence>
<sequence length="196" mass="20562">MALPPAQGLTRDAALRQPLVATRRGAGRVSFYSAWDAPASRASLVGEWVSPGDCRHGVRLVYEQVAPGLGVLRGIGEAAGSPAWDVALVVPRQHCAAASSRWIAARAARPAEVAMLESLFPGERPDRVVVRGAEVWATARSRVVAARLEGGQATLRSATAAPDGTSVRLLGSWDGEVIWVAVEAGGRIRRVSRGAG</sequence>
<evidence type="ECO:0000313" key="1">
    <source>
        <dbReference type="EMBL" id="MBB6070406.1"/>
    </source>
</evidence>
<gene>
    <name evidence="1" type="ORF">HNQ61_002025</name>
</gene>
<comment type="caution">
    <text evidence="1">The sequence shown here is derived from an EMBL/GenBank/DDBJ whole genome shotgun (WGS) entry which is preliminary data.</text>
</comment>